<keyword evidence="2" id="KW-0812">Transmembrane</keyword>
<keyword evidence="2" id="KW-0472">Membrane</keyword>
<keyword evidence="4" id="KW-1185">Reference proteome</keyword>
<proteinExistence type="predicted"/>
<organism evidence="3 4">
    <name type="scientific">Batillaria attramentaria</name>
    <dbReference type="NCBI Taxonomy" id="370345"/>
    <lineage>
        <taxon>Eukaryota</taxon>
        <taxon>Metazoa</taxon>
        <taxon>Spiralia</taxon>
        <taxon>Lophotrochozoa</taxon>
        <taxon>Mollusca</taxon>
        <taxon>Gastropoda</taxon>
        <taxon>Caenogastropoda</taxon>
        <taxon>Sorbeoconcha</taxon>
        <taxon>Cerithioidea</taxon>
        <taxon>Batillariidae</taxon>
        <taxon>Batillaria</taxon>
    </lineage>
</organism>
<reference evidence="3 4" key="1">
    <citation type="journal article" date="2023" name="Sci. Data">
        <title>Genome assembly of the Korean intertidal mud-creeper Batillaria attramentaria.</title>
        <authorList>
            <person name="Patra A.K."/>
            <person name="Ho P.T."/>
            <person name="Jun S."/>
            <person name="Lee S.J."/>
            <person name="Kim Y."/>
            <person name="Won Y.J."/>
        </authorList>
    </citation>
    <scope>NUCLEOTIDE SEQUENCE [LARGE SCALE GENOMIC DNA]</scope>
    <source>
        <strain evidence="3">Wonlab-2016</strain>
    </source>
</reference>
<evidence type="ECO:0000256" key="2">
    <source>
        <dbReference type="SAM" id="Phobius"/>
    </source>
</evidence>
<protein>
    <submittedName>
        <fullName evidence="3">Uncharacterized protein</fullName>
    </submittedName>
</protein>
<dbReference type="AlphaFoldDB" id="A0ABD0KU55"/>
<accession>A0ABD0KU55</accession>
<feature type="transmembrane region" description="Helical" evidence="2">
    <location>
        <begin position="105"/>
        <end position="130"/>
    </location>
</feature>
<dbReference type="Proteomes" id="UP001519460">
    <property type="component" value="Unassembled WGS sequence"/>
</dbReference>
<evidence type="ECO:0000256" key="1">
    <source>
        <dbReference type="SAM" id="MobiDB-lite"/>
    </source>
</evidence>
<comment type="caution">
    <text evidence="3">The sequence shown here is derived from an EMBL/GenBank/DDBJ whole genome shotgun (WGS) entry which is preliminary data.</text>
</comment>
<keyword evidence="2" id="KW-1133">Transmembrane helix</keyword>
<dbReference type="EMBL" id="JACVVK020000128">
    <property type="protein sequence ID" value="KAK7490317.1"/>
    <property type="molecule type" value="Genomic_DNA"/>
</dbReference>
<sequence>MPLASRYEPDSKVLPSKRLLLRPGGFEKADTTNPVNNTGSCGHLYKPERKTETIIRPVTEGEANTNLAVHISTVTSGSATSVVVITTVKNDSPNDSVPFLYGLDFMVVASVGIIAVTAAVTAITISIVCIRKGRRDDRHRRSNEAPLPLEDLLPEHQNPNEDETKLPRPCLWPALPGDYLHPAVSCGIKEGTDDAKNVTPLYENSTLRNNSRPELADVLSPVTHLPDDASHSKSSDIAVTCSSACSAETTRHHDDGMEAADETEELESGYMPMTGTLRSIPPVAASQASREVAAAARISIPLYENNSAVSE</sequence>
<evidence type="ECO:0000313" key="4">
    <source>
        <dbReference type="Proteomes" id="UP001519460"/>
    </source>
</evidence>
<name>A0ABD0KU55_9CAEN</name>
<feature type="region of interest" description="Disordered" evidence="1">
    <location>
        <begin position="136"/>
        <end position="168"/>
    </location>
</feature>
<gene>
    <name evidence="3" type="ORF">BaRGS_00018478</name>
</gene>
<evidence type="ECO:0000313" key="3">
    <source>
        <dbReference type="EMBL" id="KAK7490317.1"/>
    </source>
</evidence>